<gene>
    <name evidence="2" type="ORF">GCM10022224_030260</name>
</gene>
<name>A0ABP7BNC3_9ACTN</name>
<comment type="caution">
    <text evidence="2">The sequence shown here is derived from an EMBL/GenBank/DDBJ whole genome shotgun (WGS) entry which is preliminary data.</text>
</comment>
<dbReference type="RefSeq" id="WP_344877331.1">
    <property type="nucleotide sequence ID" value="NZ_BAAAZP010000055.1"/>
</dbReference>
<feature type="domain" description="Transposase DDE" evidence="1">
    <location>
        <begin position="314"/>
        <end position="431"/>
    </location>
</feature>
<reference evidence="3" key="1">
    <citation type="journal article" date="2019" name="Int. J. Syst. Evol. Microbiol.">
        <title>The Global Catalogue of Microorganisms (GCM) 10K type strain sequencing project: providing services to taxonomists for standard genome sequencing and annotation.</title>
        <authorList>
            <consortium name="The Broad Institute Genomics Platform"/>
            <consortium name="The Broad Institute Genome Sequencing Center for Infectious Disease"/>
            <person name="Wu L."/>
            <person name="Ma J."/>
        </authorList>
    </citation>
    <scope>NUCLEOTIDE SEQUENCE [LARGE SCALE GENOMIC DNA]</scope>
    <source>
        <strain evidence="3">JCM 16904</strain>
    </source>
</reference>
<proteinExistence type="predicted"/>
<dbReference type="Proteomes" id="UP001500902">
    <property type="component" value="Unassembled WGS sequence"/>
</dbReference>
<sequence>MEEKPLDLLLAALQERGLLAAGGKQRTDSTHVISAVRDVNRVELAGECMRAALEALAVAAPDWVQQVLEVPGWAERYRLRADSWRMPTSKAKQEELARVYGADGYALVEAVYAPFSPAWLRHLPAVDTLRIMLIQHYVRTTDRRGRQVIKRRRDLTQGGEGLPPGRYRLASPYDLDARWAAKGSELMWNGYKVHISETCHPAADTQDILASGGATDHGTRPPNLITNVATTDATVPDTAMTATILQHLVRRGLLPAEHYLDAGYSSAELIVQAREQHQINLVTPLRTDNSVQARTRNGYDRTAFTIDWERRQVTCPQGQTSTSWTPCRQKEQPMIVAAFPLSTCRPCPARTLCTSAQRSGRHLTLRPRAIQETLDAARAEQTTPTWRDEYALRCGIEATIHQAVTVTGLRRARYRGIKKVHLEHIASAIAIGQLSIPVDRW</sequence>
<dbReference type="EMBL" id="BAAAZP010000055">
    <property type="protein sequence ID" value="GAA3664196.1"/>
    <property type="molecule type" value="Genomic_DNA"/>
</dbReference>
<evidence type="ECO:0000259" key="1">
    <source>
        <dbReference type="Pfam" id="PF13751"/>
    </source>
</evidence>
<organism evidence="2 3">
    <name type="scientific">Nonomuraea antimicrobica</name>
    <dbReference type="NCBI Taxonomy" id="561173"/>
    <lineage>
        <taxon>Bacteria</taxon>
        <taxon>Bacillati</taxon>
        <taxon>Actinomycetota</taxon>
        <taxon>Actinomycetes</taxon>
        <taxon>Streptosporangiales</taxon>
        <taxon>Streptosporangiaceae</taxon>
        <taxon>Nonomuraea</taxon>
    </lineage>
</organism>
<keyword evidence="3" id="KW-1185">Reference proteome</keyword>
<evidence type="ECO:0000313" key="2">
    <source>
        <dbReference type="EMBL" id="GAA3664196.1"/>
    </source>
</evidence>
<evidence type="ECO:0000313" key="3">
    <source>
        <dbReference type="Proteomes" id="UP001500902"/>
    </source>
</evidence>
<protein>
    <recommendedName>
        <fullName evidence="1">Transposase DDE domain-containing protein</fullName>
    </recommendedName>
</protein>
<dbReference type="Pfam" id="PF13751">
    <property type="entry name" value="DDE_Tnp_1_6"/>
    <property type="match status" value="1"/>
</dbReference>
<dbReference type="InterPro" id="IPR025668">
    <property type="entry name" value="Tnp_DDE_dom"/>
</dbReference>
<accession>A0ABP7BNC3</accession>